<gene>
    <name evidence="2" type="ORF">OB919_21030</name>
</gene>
<comment type="caution">
    <text evidence="2">The sequence shown here is derived from an EMBL/GenBank/DDBJ whole genome shotgun (WGS) entry which is preliminary data.</text>
</comment>
<reference evidence="2 3" key="1">
    <citation type="submission" date="2022-09" db="EMBL/GenBank/DDBJ databases">
        <title>Enrichment on poylsaccharides allowed isolation of novel metabolic and taxonomic groups of Haloarchaea.</title>
        <authorList>
            <person name="Sorokin D.Y."/>
            <person name="Elcheninov A.G."/>
            <person name="Khizhniak T.V."/>
            <person name="Kolganova T.V."/>
            <person name="Kublanov I.V."/>
        </authorList>
    </citation>
    <scope>NUCLEOTIDE SEQUENCE [LARGE SCALE GENOMIC DNA]</scope>
    <source>
        <strain evidence="2 3">AArc-curdl1</strain>
    </source>
</reference>
<accession>A0AAP3E870</accession>
<evidence type="ECO:0000313" key="2">
    <source>
        <dbReference type="EMBL" id="MCU4754421.1"/>
    </source>
</evidence>
<evidence type="ECO:0000256" key="1">
    <source>
        <dbReference type="SAM" id="MobiDB-lite"/>
    </source>
</evidence>
<name>A0AAP3E870_9EURY</name>
<feature type="compositionally biased region" description="Polar residues" evidence="1">
    <location>
        <begin position="1"/>
        <end position="11"/>
    </location>
</feature>
<evidence type="ECO:0000313" key="3">
    <source>
        <dbReference type="Proteomes" id="UP001321047"/>
    </source>
</evidence>
<protein>
    <submittedName>
        <fullName evidence="2">Uncharacterized protein</fullName>
    </submittedName>
</protein>
<dbReference type="RefSeq" id="WP_342810722.1">
    <property type="nucleotide sequence ID" value="NZ_JAOPJZ010000043.1"/>
</dbReference>
<feature type="region of interest" description="Disordered" evidence="1">
    <location>
        <begin position="1"/>
        <end position="44"/>
    </location>
</feature>
<dbReference type="AlphaFoldDB" id="A0AAP3E870"/>
<sequence length="44" mass="4781">MATNQYTTQDIPSDEDESKAGAGMAHLTVVPTNFEPDSDNCHQN</sequence>
<organism evidence="2 3">
    <name type="scientific">Natronosalvus hydrolyticus</name>
    <dbReference type="NCBI Taxonomy" id="2979988"/>
    <lineage>
        <taxon>Archaea</taxon>
        <taxon>Methanobacteriati</taxon>
        <taxon>Methanobacteriota</taxon>
        <taxon>Stenosarchaea group</taxon>
        <taxon>Halobacteria</taxon>
        <taxon>Halobacteriales</taxon>
        <taxon>Natrialbaceae</taxon>
        <taxon>Natronosalvus</taxon>
    </lineage>
</organism>
<dbReference type="Proteomes" id="UP001321047">
    <property type="component" value="Unassembled WGS sequence"/>
</dbReference>
<dbReference type="EMBL" id="JAOPJZ010000043">
    <property type="protein sequence ID" value="MCU4754421.1"/>
    <property type="molecule type" value="Genomic_DNA"/>
</dbReference>
<keyword evidence="3" id="KW-1185">Reference proteome</keyword>
<proteinExistence type="predicted"/>